<keyword evidence="1" id="KW-0812">Transmembrane</keyword>
<evidence type="ECO:0000313" key="3">
    <source>
        <dbReference type="EMBL" id="MTV31003.1"/>
    </source>
</evidence>
<name>A0A6N8DP77_RHOAC</name>
<dbReference type="Proteomes" id="UP000439113">
    <property type="component" value="Unassembled WGS sequence"/>
</dbReference>
<evidence type="ECO:0000313" key="4">
    <source>
        <dbReference type="Proteomes" id="UP000439113"/>
    </source>
</evidence>
<dbReference type="Pfam" id="PF14237">
    <property type="entry name" value="GYF_2"/>
    <property type="match status" value="1"/>
</dbReference>
<evidence type="ECO:0000256" key="1">
    <source>
        <dbReference type="SAM" id="Phobius"/>
    </source>
</evidence>
<feature type="domain" description="GYF" evidence="2">
    <location>
        <begin position="5"/>
        <end position="54"/>
    </location>
</feature>
<evidence type="ECO:0000259" key="2">
    <source>
        <dbReference type="Pfam" id="PF14237"/>
    </source>
</evidence>
<dbReference type="EMBL" id="WNKS01000005">
    <property type="protein sequence ID" value="MTV31003.1"/>
    <property type="molecule type" value="Genomic_DNA"/>
</dbReference>
<organism evidence="3 4">
    <name type="scientific">Rhodoblastus acidophilus</name>
    <name type="common">Rhodopseudomonas acidophila</name>
    <dbReference type="NCBI Taxonomy" id="1074"/>
    <lineage>
        <taxon>Bacteria</taxon>
        <taxon>Pseudomonadati</taxon>
        <taxon>Pseudomonadota</taxon>
        <taxon>Alphaproteobacteria</taxon>
        <taxon>Hyphomicrobiales</taxon>
        <taxon>Rhodoblastaceae</taxon>
        <taxon>Rhodoblastus</taxon>
    </lineage>
</organism>
<reference evidence="3 4" key="1">
    <citation type="submission" date="2019-11" db="EMBL/GenBank/DDBJ databases">
        <title>Whole-genome sequence of a Rhodoblastus acidophilus DSM 142.</title>
        <authorList>
            <person name="Kyndt J.A."/>
            <person name="Meyer T.E."/>
        </authorList>
    </citation>
    <scope>NUCLEOTIDE SEQUENCE [LARGE SCALE GENOMIC DNA]</scope>
    <source>
        <strain evidence="3 4">DSM 142</strain>
    </source>
</reference>
<sequence length="297" mass="32588">MSWNYYFKDRAGHQNGPVSFEELLVVARSGRIAPDCLVWPEGGAPRAARDVPELVAAMSAPSPGAAAAMRADFPVWDLFWRSLVAGLGFLLVIPAPWLALWLYRWLMSRVSLPNGARLALESGLARPAILFIGLALSVLIPSLYGAGDPHAAERGDVATVQLVGSLIQVGCSFLILRWLVDSVRSEDGALRISFLGGFWAFLGWSLLLGLSVLTIIGWAWVIRYQARWICSNIAGSHRFEFVGEGLELLWRTLVLVLGSFLIIPIPWLFAWYYNWIVTQVLAAPNTESPALSQSVAA</sequence>
<dbReference type="OrthoDB" id="198456at2"/>
<feature type="transmembrane region" description="Helical" evidence="1">
    <location>
        <begin position="158"/>
        <end position="180"/>
    </location>
</feature>
<comment type="caution">
    <text evidence="3">The sequence shown here is derived from an EMBL/GenBank/DDBJ whole genome shotgun (WGS) entry which is preliminary data.</text>
</comment>
<accession>A0A6N8DP77</accession>
<feature type="transmembrane region" description="Helical" evidence="1">
    <location>
        <begin position="248"/>
        <end position="273"/>
    </location>
</feature>
<keyword evidence="1" id="KW-0472">Membrane</keyword>
<feature type="transmembrane region" description="Helical" evidence="1">
    <location>
        <begin position="192"/>
        <end position="221"/>
    </location>
</feature>
<proteinExistence type="predicted"/>
<dbReference type="AlphaFoldDB" id="A0A6N8DP77"/>
<dbReference type="RefSeq" id="WP_155445693.1">
    <property type="nucleotide sequence ID" value="NZ_JAOQNR010000004.1"/>
</dbReference>
<feature type="transmembrane region" description="Helical" evidence="1">
    <location>
        <begin position="124"/>
        <end position="146"/>
    </location>
</feature>
<keyword evidence="1" id="KW-1133">Transmembrane helix</keyword>
<gene>
    <name evidence="3" type="ORF">GJ654_08345</name>
</gene>
<feature type="transmembrane region" description="Helical" evidence="1">
    <location>
        <begin position="78"/>
        <end position="103"/>
    </location>
</feature>
<protein>
    <recommendedName>
        <fullName evidence="2">GYF domain-containing protein</fullName>
    </recommendedName>
</protein>
<dbReference type="InterPro" id="IPR025640">
    <property type="entry name" value="GYF_2"/>
</dbReference>